<keyword evidence="2" id="KW-0963">Cytoplasm</keyword>
<comment type="subcellular location">
    <subcellularLocation>
        <location evidence="1">Cytoplasm</location>
    </subcellularLocation>
</comment>
<evidence type="ECO:0000259" key="4">
    <source>
        <dbReference type="PROSITE" id="PS50010"/>
    </source>
</evidence>
<dbReference type="GO" id="GO:0035025">
    <property type="term" value="P:positive regulation of Rho protein signal transduction"/>
    <property type="evidence" value="ECO:0007669"/>
    <property type="project" value="TreeGrafter"/>
</dbReference>
<dbReference type="SUPFAM" id="SSF48065">
    <property type="entry name" value="DBL homology domain (DH-domain)"/>
    <property type="match status" value="1"/>
</dbReference>
<dbReference type="PANTHER" id="PTHR46006:SF6">
    <property type="entry name" value="INTERSECTIN-2 ISOFORM X1"/>
    <property type="match status" value="1"/>
</dbReference>
<dbReference type="STRING" id="765257.A0A0C9YUY3"/>
<proteinExistence type="predicted"/>
<organism evidence="5 6">
    <name type="scientific">Pisolithus microcarpus 441</name>
    <dbReference type="NCBI Taxonomy" id="765257"/>
    <lineage>
        <taxon>Eukaryota</taxon>
        <taxon>Fungi</taxon>
        <taxon>Dikarya</taxon>
        <taxon>Basidiomycota</taxon>
        <taxon>Agaricomycotina</taxon>
        <taxon>Agaricomycetes</taxon>
        <taxon>Agaricomycetidae</taxon>
        <taxon>Boletales</taxon>
        <taxon>Sclerodermatineae</taxon>
        <taxon>Pisolithaceae</taxon>
        <taxon>Pisolithus</taxon>
    </lineage>
</organism>
<reference evidence="6" key="2">
    <citation type="submission" date="2015-01" db="EMBL/GenBank/DDBJ databases">
        <title>Evolutionary Origins and Diversification of the Mycorrhizal Mutualists.</title>
        <authorList>
            <consortium name="DOE Joint Genome Institute"/>
            <consortium name="Mycorrhizal Genomics Consortium"/>
            <person name="Kohler A."/>
            <person name="Kuo A."/>
            <person name="Nagy L.G."/>
            <person name="Floudas D."/>
            <person name="Copeland A."/>
            <person name="Barry K.W."/>
            <person name="Cichocki N."/>
            <person name="Veneault-Fourrey C."/>
            <person name="LaButti K."/>
            <person name="Lindquist E.A."/>
            <person name="Lipzen A."/>
            <person name="Lundell T."/>
            <person name="Morin E."/>
            <person name="Murat C."/>
            <person name="Riley R."/>
            <person name="Ohm R."/>
            <person name="Sun H."/>
            <person name="Tunlid A."/>
            <person name="Henrissat B."/>
            <person name="Grigoriev I.V."/>
            <person name="Hibbett D.S."/>
            <person name="Martin F."/>
        </authorList>
    </citation>
    <scope>NUCLEOTIDE SEQUENCE [LARGE SCALE GENOMIC DNA]</scope>
    <source>
        <strain evidence="6">441</strain>
    </source>
</reference>
<evidence type="ECO:0000259" key="3">
    <source>
        <dbReference type="PROSITE" id="PS50003"/>
    </source>
</evidence>
<dbReference type="InterPro" id="IPR035899">
    <property type="entry name" value="DBL_dom_sf"/>
</dbReference>
<dbReference type="PANTHER" id="PTHR46006">
    <property type="entry name" value="RHO GUANINE NUCLEOTIDE EXCHANGE FACTOR AT 64C, ISOFORM A"/>
    <property type="match status" value="1"/>
</dbReference>
<feature type="domain" description="DH" evidence="4">
    <location>
        <begin position="1"/>
        <end position="64"/>
    </location>
</feature>
<dbReference type="OrthoDB" id="2684670at2759"/>
<dbReference type="HOGENOM" id="CLU_073899_0_0_1"/>
<dbReference type="EMBL" id="KN833763">
    <property type="protein sequence ID" value="KIK20506.1"/>
    <property type="molecule type" value="Genomic_DNA"/>
</dbReference>
<dbReference type="PROSITE" id="PS50010">
    <property type="entry name" value="DH_2"/>
    <property type="match status" value="1"/>
</dbReference>
<evidence type="ECO:0000256" key="2">
    <source>
        <dbReference type="ARBA" id="ARBA00022490"/>
    </source>
</evidence>
<reference evidence="5 6" key="1">
    <citation type="submission" date="2014-04" db="EMBL/GenBank/DDBJ databases">
        <authorList>
            <consortium name="DOE Joint Genome Institute"/>
            <person name="Kuo A."/>
            <person name="Kohler A."/>
            <person name="Costa M.D."/>
            <person name="Nagy L.G."/>
            <person name="Floudas D."/>
            <person name="Copeland A."/>
            <person name="Barry K.W."/>
            <person name="Cichocki N."/>
            <person name="Veneault-Fourrey C."/>
            <person name="LaButti K."/>
            <person name="Lindquist E.A."/>
            <person name="Lipzen A."/>
            <person name="Lundell T."/>
            <person name="Morin E."/>
            <person name="Murat C."/>
            <person name="Sun H."/>
            <person name="Tunlid A."/>
            <person name="Henrissat B."/>
            <person name="Grigoriev I.V."/>
            <person name="Hibbett D.S."/>
            <person name="Martin F."/>
            <person name="Nordberg H.P."/>
            <person name="Cantor M.N."/>
            <person name="Hua S.X."/>
        </authorList>
    </citation>
    <scope>NUCLEOTIDE SEQUENCE [LARGE SCALE GENOMIC DNA]</scope>
    <source>
        <strain evidence="5 6">441</strain>
    </source>
</reference>
<keyword evidence="6" id="KW-1185">Reference proteome</keyword>
<dbReference type="GO" id="GO:0005085">
    <property type="term" value="F:guanyl-nucleotide exchange factor activity"/>
    <property type="evidence" value="ECO:0007669"/>
    <property type="project" value="InterPro"/>
</dbReference>
<gene>
    <name evidence="5" type="ORF">PISMIDRAFT_578842</name>
</gene>
<dbReference type="AlphaFoldDB" id="A0A0C9YUY3"/>
<evidence type="ECO:0000313" key="5">
    <source>
        <dbReference type="EMBL" id="KIK20506.1"/>
    </source>
</evidence>
<dbReference type="InterPro" id="IPR011993">
    <property type="entry name" value="PH-like_dom_sf"/>
</dbReference>
<dbReference type="SMART" id="SM00233">
    <property type="entry name" value="PH"/>
    <property type="match status" value="1"/>
</dbReference>
<dbReference type="InterPro" id="IPR051480">
    <property type="entry name" value="Endocytic_GEF_Adapter"/>
</dbReference>
<dbReference type="Proteomes" id="UP000054018">
    <property type="component" value="Unassembled WGS sequence"/>
</dbReference>
<dbReference type="InterPro" id="IPR000219">
    <property type="entry name" value="DH_dom"/>
</dbReference>
<sequence length="250" mass="27233">MQRLTRHPLLIRQILQYTNPPTPTLDPSVAPRLTLSLPTEHAERESIANSLAYAERMLEEVNETIRDREGRERLGEVSEELSIGKDRLDLTLPTHHVGPRRLLKEGVLAKAKSGRKLRVVLCSDILLLLNESEGGGLYRVPLPVHELGIHTSRRHARSEDAHIRIHRAYPRGGETLVLRAPSIREARAWTEAIALAAVKAKKGIRVAVGDTKVVFGPTAIGVGMGHLASAGTPRVSADVGNGCLGVNVAS</sequence>
<protein>
    <recommendedName>
        <fullName evidence="7">PH domain-containing protein</fullName>
    </recommendedName>
</protein>
<dbReference type="GO" id="GO:0005737">
    <property type="term" value="C:cytoplasm"/>
    <property type="evidence" value="ECO:0007669"/>
    <property type="project" value="UniProtKB-SubCell"/>
</dbReference>
<dbReference type="SUPFAM" id="SSF50729">
    <property type="entry name" value="PH domain-like"/>
    <property type="match status" value="1"/>
</dbReference>
<evidence type="ECO:0008006" key="7">
    <source>
        <dbReference type="Google" id="ProtNLM"/>
    </source>
</evidence>
<evidence type="ECO:0000256" key="1">
    <source>
        <dbReference type="ARBA" id="ARBA00004496"/>
    </source>
</evidence>
<name>A0A0C9YUY3_9AGAM</name>
<dbReference type="InterPro" id="IPR001849">
    <property type="entry name" value="PH_domain"/>
</dbReference>
<accession>A0A0C9YUY3</accession>
<dbReference type="Gene3D" id="1.20.900.10">
    <property type="entry name" value="Dbl homology (DH) domain"/>
    <property type="match status" value="1"/>
</dbReference>
<feature type="domain" description="PH" evidence="3">
    <location>
        <begin position="101"/>
        <end position="198"/>
    </location>
</feature>
<evidence type="ECO:0000313" key="6">
    <source>
        <dbReference type="Proteomes" id="UP000054018"/>
    </source>
</evidence>
<dbReference type="Gene3D" id="2.30.29.30">
    <property type="entry name" value="Pleckstrin-homology domain (PH domain)/Phosphotyrosine-binding domain (PTB)"/>
    <property type="match status" value="1"/>
</dbReference>
<dbReference type="PROSITE" id="PS50003">
    <property type="entry name" value="PH_DOMAIN"/>
    <property type="match status" value="1"/>
</dbReference>